<reference evidence="1" key="1">
    <citation type="submission" date="2021-10" db="EMBL/GenBank/DDBJ databases">
        <authorList>
            <person name="Lyu M."/>
            <person name="Wang X."/>
            <person name="Meng X."/>
            <person name="Xu K."/>
        </authorList>
    </citation>
    <scope>NUCLEOTIDE SEQUENCE</scope>
    <source>
        <strain evidence="1">A6</strain>
    </source>
</reference>
<gene>
    <name evidence="1" type="ORF">LK996_02500</name>
</gene>
<evidence type="ECO:0000313" key="1">
    <source>
        <dbReference type="EMBL" id="MCC8361955.1"/>
    </source>
</evidence>
<evidence type="ECO:0000313" key="2">
    <source>
        <dbReference type="Proteomes" id="UP001165293"/>
    </source>
</evidence>
<dbReference type="EMBL" id="JAJGAK010000001">
    <property type="protein sequence ID" value="MCC8361955.1"/>
    <property type="molecule type" value="Genomic_DNA"/>
</dbReference>
<name>A0ABS8JEC3_9GAMM</name>
<keyword evidence="2" id="KW-1185">Reference proteome</keyword>
<protein>
    <submittedName>
        <fullName evidence="1">Hemin transport protein</fullName>
    </submittedName>
</protein>
<dbReference type="RefSeq" id="WP_230525597.1">
    <property type="nucleotide sequence ID" value="NZ_JAJGAK010000001.1"/>
</dbReference>
<accession>A0ABS8JEC3</accession>
<dbReference type="SUPFAM" id="SSF144064">
    <property type="entry name" value="Heme iron utilization protein-like"/>
    <property type="match status" value="1"/>
</dbReference>
<dbReference type="InterPro" id="IPR053733">
    <property type="entry name" value="Heme_Transport_Util_sf"/>
</dbReference>
<sequence>MLDAQTRINIICIEQGQGVTSMMWHARTTQVSEVAPRALPTSAQLASLGPVLCLYRVQPGGALSGWAQASHCEVVCRVDCDGPCEAIHFFDAQGRVCWRLYLLPDSDFLGWDALTAPLRARSDGARHGARWYRLVWRLRRKHWRADILTFRDAGDGGASIGAERTHLSPFGNAIAARIARREGLTSDGFDCCCQHHAFPLQTPL</sequence>
<dbReference type="Gene3D" id="3.40.1570.10">
    <property type="entry name" value="HemS/ChuS/ChuX like domains"/>
    <property type="match status" value="1"/>
</dbReference>
<comment type="caution">
    <text evidence="1">The sequence shown here is derived from an EMBL/GenBank/DDBJ whole genome shotgun (WGS) entry which is preliminary data.</text>
</comment>
<organism evidence="1 2">
    <name type="scientific">Noviluteimonas lactosilytica</name>
    <dbReference type="NCBI Taxonomy" id="2888523"/>
    <lineage>
        <taxon>Bacteria</taxon>
        <taxon>Pseudomonadati</taxon>
        <taxon>Pseudomonadota</taxon>
        <taxon>Gammaproteobacteria</taxon>
        <taxon>Lysobacterales</taxon>
        <taxon>Lysobacteraceae</taxon>
        <taxon>Noviluteimonas</taxon>
    </lineage>
</organism>
<proteinExistence type="predicted"/>
<dbReference type="Proteomes" id="UP001165293">
    <property type="component" value="Unassembled WGS sequence"/>
</dbReference>